<keyword evidence="4" id="KW-1003">Cell membrane</keyword>
<dbReference type="SMART" id="SM00387">
    <property type="entry name" value="HATPase_c"/>
    <property type="match status" value="1"/>
</dbReference>
<evidence type="ECO:0000256" key="13">
    <source>
        <dbReference type="ARBA" id="ARBA00023136"/>
    </source>
</evidence>
<evidence type="ECO:0000256" key="9">
    <source>
        <dbReference type="ARBA" id="ARBA00022777"/>
    </source>
</evidence>
<feature type="transmembrane region" description="Helical" evidence="14">
    <location>
        <begin position="133"/>
        <end position="154"/>
    </location>
</feature>
<dbReference type="Proteomes" id="UP000644756">
    <property type="component" value="Unassembled WGS sequence"/>
</dbReference>
<keyword evidence="6" id="KW-0808">Transferase</keyword>
<evidence type="ECO:0000256" key="10">
    <source>
        <dbReference type="ARBA" id="ARBA00022840"/>
    </source>
</evidence>
<keyword evidence="17" id="KW-1185">Reference proteome</keyword>
<comment type="caution">
    <text evidence="16">The sequence shown here is derived from an EMBL/GenBank/DDBJ whole genome shotgun (WGS) entry which is preliminary data.</text>
</comment>
<feature type="transmembrane region" description="Helical" evidence="14">
    <location>
        <begin position="38"/>
        <end position="58"/>
    </location>
</feature>
<keyword evidence="7 14" id="KW-0812">Transmembrane</keyword>
<keyword evidence="13 14" id="KW-0472">Membrane</keyword>
<comment type="catalytic activity">
    <reaction evidence="1">
        <text>ATP + protein L-histidine = ADP + protein N-phospho-L-histidine.</text>
        <dbReference type="EC" id="2.7.13.3"/>
    </reaction>
</comment>
<dbReference type="Gene3D" id="1.10.287.130">
    <property type="match status" value="1"/>
</dbReference>
<protein>
    <recommendedName>
        <fullName evidence="3">histidine kinase</fullName>
        <ecNumber evidence="3">2.7.13.3</ecNumber>
    </recommendedName>
</protein>
<dbReference type="GO" id="GO:0005886">
    <property type="term" value="C:plasma membrane"/>
    <property type="evidence" value="ECO:0007669"/>
    <property type="project" value="UniProtKB-SubCell"/>
</dbReference>
<keyword evidence="11 14" id="KW-1133">Transmembrane helix</keyword>
<evidence type="ECO:0000313" key="16">
    <source>
        <dbReference type="EMBL" id="GGG14895.1"/>
    </source>
</evidence>
<evidence type="ECO:0000256" key="14">
    <source>
        <dbReference type="SAM" id="Phobius"/>
    </source>
</evidence>
<dbReference type="AlphaFoldDB" id="A0A917LDM5"/>
<dbReference type="GO" id="GO:0005524">
    <property type="term" value="F:ATP binding"/>
    <property type="evidence" value="ECO:0007669"/>
    <property type="project" value="UniProtKB-KW"/>
</dbReference>
<dbReference type="SUPFAM" id="SSF47384">
    <property type="entry name" value="Homodimeric domain of signal transducing histidine kinase"/>
    <property type="match status" value="1"/>
</dbReference>
<proteinExistence type="predicted"/>
<feature type="transmembrane region" description="Helical" evidence="14">
    <location>
        <begin position="7"/>
        <end position="26"/>
    </location>
</feature>
<sequence>MNSELLFTIDQILFIILPLFIYKIFILDKPAINPVLQFIAMVVCCSVSMITSMAIPLIEVKGYIIDLRVVAFSIGFLYGGYRVGIALMLVTIGYRYYIGGDGFYATLVLQTILSMALIPLSRNFLTRHLNFKLAIGAFIGVLYSSLVMIWFYIAGVLDQDVINFPFFIQFTLTLILSLFSVTYVIEMMRKNASIREEIHHWEKLKMVSEIAASVSHEVRNPLTVIRGFIQLLARGQVREDKKQEYYLYIMEELNRAQVIITDYLNFAKPQTSQVEEIKVMENINYVVGVLTPYAVIHNVELVVSGEREVAIRGDRLKLRQCLLNIIKNGIEATRSEGIVSITQSLKEEQVIIKITDTGVGMDSKQLKRLGSIHVSIKENGTGLGTRVVYSIVQSMGGTIEVQSKRAEGTSFTLSFPRIDHSGSKRK</sequence>
<evidence type="ECO:0000256" key="7">
    <source>
        <dbReference type="ARBA" id="ARBA00022692"/>
    </source>
</evidence>
<evidence type="ECO:0000256" key="5">
    <source>
        <dbReference type="ARBA" id="ARBA00022553"/>
    </source>
</evidence>
<evidence type="ECO:0000256" key="2">
    <source>
        <dbReference type="ARBA" id="ARBA00004651"/>
    </source>
</evidence>
<dbReference type="GO" id="GO:0071555">
    <property type="term" value="P:cell wall organization"/>
    <property type="evidence" value="ECO:0007669"/>
    <property type="project" value="InterPro"/>
</dbReference>
<evidence type="ECO:0000256" key="6">
    <source>
        <dbReference type="ARBA" id="ARBA00022679"/>
    </source>
</evidence>
<organism evidence="16 17">
    <name type="scientific">Paenibacillus abyssi</name>
    <dbReference type="NCBI Taxonomy" id="1340531"/>
    <lineage>
        <taxon>Bacteria</taxon>
        <taxon>Bacillati</taxon>
        <taxon>Bacillota</taxon>
        <taxon>Bacilli</taxon>
        <taxon>Bacillales</taxon>
        <taxon>Paenibacillaceae</taxon>
        <taxon>Paenibacillus</taxon>
    </lineage>
</organism>
<keyword evidence="9 16" id="KW-0418">Kinase</keyword>
<evidence type="ECO:0000256" key="3">
    <source>
        <dbReference type="ARBA" id="ARBA00012438"/>
    </source>
</evidence>
<dbReference type="Gene3D" id="3.30.565.10">
    <property type="entry name" value="Histidine kinase-like ATPase, C-terminal domain"/>
    <property type="match status" value="1"/>
</dbReference>
<dbReference type="Pfam" id="PF02518">
    <property type="entry name" value="HATPase_c"/>
    <property type="match status" value="1"/>
</dbReference>
<dbReference type="InterPro" id="IPR003594">
    <property type="entry name" value="HATPase_dom"/>
</dbReference>
<dbReference type="InterPro" id="IPR036890">
    <property type="entry name" value="HATPase_C_sf"/>
</dbReference>
<feature type="transmembrane region" description="Helical" evidence="14">
    <location>
        <begin position="103"/>
        <end position="121"/>
    </location>
</feature>
<name>A0A917LDM5_9BACL</name>
<dbReference type="Pfam" id="PF00512">
    <property type="entry name" value="HisKA"/>
    <property type="match status" value="1"/>
</dbReference>
<dbReference type="RefSeq" id="WP_188532349.1">
    <property type="nucleotide sequence ID" value="NZ_BMGR01000012.1"/>
</dbReference>
<dbReference type="PROSITE" id="PS50109">
    <property type="entry name" value="HIS_KIN"/>
    <property type="match status" value="1"/>
</dbReference>
<evidence type="ECO:0000313" key="17">
    <source>
        <dbReference type="Proteomes" id="UP000644756"/>
    </source>
</evidence>
<evidence type="ECO:0000256" key="11">
    <source>
        <dbReference type="ARBA" id="ARBA00022989"/>
    </source>
</evidence>
<dbReference type="CDD" id="cd00082">
    <property type="entry name" value="HisKA"/>
    <property type="match status" value="1"/>
</dbReference>
<dbReference type="PANTHER" id="PTHR43065:SF46">
    <property type="entry name" value="C4-DICARBOXYLATE TRANSPORT SENSOR PROTEIN DCTB"/>
    <property type="match status" value="1"/>
</dbReference>
<gene>
    <name evidence="16" type="primary">kinB</name>
    <name evidence="16" type="ORF">GCM10010916_34760</name>
</gene>
<dbReference type="EMBL" id="BMGR01000012">
    <property type="protein sequence ID" value="GGG14895.1"/>
    <property type="molecule type" value="Genomic_DNA"/>
</dbReference>
<feature type="transmembrane region" description="Helical" evidence="14">
    <location>
        <begin position="166"/>
        <end position="185"/>
    </location>
</feature>
<keyword evidence="5" id="KW-0597">Phosphoprotein</keyword>
<feature type="transmembrane region" description="Helical" evidence="14">
    <location>
        <begin position="70"/>
        <end position="97"/>
    </location>
</feature>
<evidence type="ECO:0000259" key="15">
    <source>
        <dbReference type="PROSITE" id="PS50109"/>
    </source>
</evidence>
<dbReference type="SUPFAM" id="SSF55874">
    <property type="entry name" value="ATPase domain of HSP90 chaperone/DNA topoisomerase II/histidine kinase"/>
    <property type="match status" value="1"/>
</dbReference>
<reference evidence="16" key="2">
    <citation type="submission" date="2020-09" db="EMBL/GenBank/DDBJ databases">
        <authorList>
            <person name="Sun Q."/>
            <person name="Zhou Y."/>
        </authorList>
    </citation>
    <scope>NUCLEOTIDE SEQUENCE</scope>
    <source>
        <strain evidence="16">CGMCC 1.12987</strain>
    </source>
</reference>
<accession>A0A917LDM5</accession>
<keyword evidence="10" id="KW-0067">ATP-binding</keyword>
<reference evidence="16" key="1">
    <citation type="journal article" date="2014" name="Int. J. Syst. Evol. Microbiol.">
        <title>Complete genome sequence of Corynebacterium casei LMG S-19264T (=DSM 44701T), isolated from a smear-ripened cheese.</title>
        <authorList>
            <consortium name="US DOE Joint Genome Institute (JGI-PGF)"/>
            <person name="Walter F."/>
            <person name="Albersmeier A."/>
            <person name="Kalinowski J."/>
            <person name="Ruckert C."/>
        </authorList>
    </citation>
    <scope>NUCLEOTIDE SEQUENCE</scope>
    <source>
        <strain evidence="16">CGMCC 1.12987</strain>
    </source>
</reference>
<evidence type="ECO:0000256" key="1">
    <source>
        <dbReference type="ARBA" id="ARBA00000085"/>
    </source>
</evidence>
<evidence type="ECO:0000256" key="4">
    <source>
        <dbReference type="ARBA" id="ARBA00022475"/>
    </source>
</evidence>
<dbReference type="PANTHER" id="PTHR43065">
    <property type="entry name" value="SENSOR HISTIDINE KINASE"/>
    <property type="match status" value="1"/>
</dbReference>
<feature type="domain" description="Histidine kinase" evidence="15">
    <location>
        <begin position="213"/>
        <end position="419"/>
    </location>
</feature>
<dbReference type="GO" id="GO:0000155">
    <property type="term" value="F:phosphorelay sensor kinase activity"/>
    <property type="evidence" value="ECO:0007669"/>
    <property type="project" value="InterPro"/>
</dbReference>
<keyword evidence="12" id="KW-0902">Two-component regulatory system</keyword>
<dbReference type="InterPro" id="IPR036097">
    <property type="entry name" value="HisK_dim/P_sf"/>
</dbReference>
<dbReference type="InterPro" id="IPR005467">
    <property type="entry name" value="His_kinase_dom"/>
</dbReference>
<dbReference type="EC" id="2.7.13.3" evidence="3"/>
<dbReference type="InterPro" id="IPR004358">
    <property type="entry name" value="Sig_transdc_His_kin-like_C"/>
</dbReference>
<dbReference type="SMART" id="SM00388">
    <property type="entry name" value="HisKA"/>
    <property type="match status" value="1"/>
</dbReference>
<dbReference type="InterPro" id="IPR011620">
    <property type="entry name" value="Sig_transdc_His_kinase_LytS_TM"/>
</dbReference>
<dbReference type="Pfam" id="PF07694">
    <property type="entry name" value="5TM-5TMR_LYT"/>
    <property type="match status" value="1"/>
</dbReference>
<evidence type="ECO:0000256" key="12">
    <source>
        <dbReference type="ARBA" id="ARBA00023012"/>
    </source>
</evidence>
<evidence type="ECO:0000256" key="8">
    <source>
        <dbReference type="ARBA" id="ARBA00022741"/>
    </source>
</evidence>
<keyword evidence="8" id="KW-0547">Nucleotide-binding</keyword>
<dbReference type="InterPro" id="IPR003661">
    <property type="entry name" value="HisK_dim/P_dom"/>
</dbReference>
<dbReference type="PRINTS" id="PR00344">
    <property type="entry name" value="BCTRLSENSOR"/>
</dbReference>
<comment type="subcellular location">
    <subcellularLocation>
        <location evidence="2">Cell membrane</location>
        <topology evidence="2">Multi-pass membrane protein</topology>
    </subcellularLocation>
</comment>